<evidence type="ECO:0000256" key="1">
    <source>
        <dbReference type="SAM" id="MobiDB-lite"/>
    </source>
</evidence>
<evidence type="ECO:0000313" key="3">
    <source>
        <dbReference type="Proteomes" id="UP000010367"/>
    </source>
</evidence>
<feature type="compositionally biased region" description="Basic and acidic residues" evidence="1">
    <location>
        <begin position="15"/>
        <end position="24"/>
    </location>
</feature>
<dbReference type="STRING" id="56110.Oscil6304_4100"/>
<evidence type="ECO:0000313" key="2">
    <source>
        <dbReference type="EMBL" id="AFY83629.1"/>
    </source>
</evidence>
<feature type="region of interest" description="Disordered" evidence="1">
    <location>
        <begin position="1"/>
        <end position="36"/>
    </location>
</feature>
<name>K9TNN5_9CYAN</name>
<dbReference type="Proteomes" id="UP000010367">
    <property type="component" value="Chromosome"/>
</dbReference>
<evidence type="ECO:0008006" key="4">
    <source>
        <dbReference type="Google" id="ProtNLM"/>
    </source>
</evidence>
<protein>
    <recommendedName>
        <fullName evidence="4">DUF1830 domain-containing protein</fullName>
    </recommendedName>
</protein>
<dbReference type="EMBL" id="CP003607">
    <property type="protein sequence ID" value="AFY83629.1"/>
    <property type="molecule type" value="Genomic_DNA"/>
</dbReference>
<keyword evidence="3" id="KW-1185">Reference proteome</keyword>
<reference evidence="2 3" key="1">
    <citation type="submission" date="2012-06" db="EMBL/GenBank/DDBJ databases">
        <title>Finished chromosome of genome of Oscillatoria acuminata PCC 6304.</title>
        <authorList>
            <consortium name="US DOE Joint Genome Institute"/>
            <person name="Gugger M."/>
            <person name="Coursin T."/>
            <person name="Rippka R."/>
            <person name="Tandeau De Marsac N."/>
            <person name="Huntemann M."/>
            <person name="Wei C.-L."/>
            <person name="Han J."/>
            <person name="Detter J.C."/>
            <person name="Han C."/>
            <person name="Tapia R."/>
            <person name="Davenport K."/>
            <person name="Daligault H."/>
            <person name="Erkkila T."/>
            <person name="Gu W."/>
            <person name="Munk A.C.C."/>
            <person name="Teshima H."/>
            <person name="Xu Y."/>
            <person name="Chain P."/>
            <person name="Chen A."/>
            <person name="Krypides N."/>
            <person name="Mavromatis K."/>
            <person name="Markowitz V."/>
            <person name="Szeto E."/>
            <person name="Ivanova N."/>
            <person name="Mikhailova N."/>
            <person name="Ovchinnikova G."/>
            <person name="Pagani I."/>
            <person name="Pati A."/>
            <person name="Goodwin L."/>
            <person name="Peters L."/>
            <person name="Pitluck S."/>
            <person name="Woyke T."/>
            <person name="Kerfeld C."/>
        </authorList>
    </citation>
    <scope>NUCLEOTIDE SEQUENCE [LARGE SCALE GENOMIC DNA]</scope>
    <source>
        <strain evidence="2 3">PCC 6304</strain>
    </source>
</reference>
<dbReference type="OrthoDB" id="460810at2"/>
<dbReference type="Pfam" id="PF08865">
    <property type="entry name" value="DUF1830"/>
    <property type="match status" value="1"/>
</dbReference>
<organism evidence="2 3">
    <name type="scientific">Oscillatoria acuminata PCC 6304</name>
    <dbReference type="NCBI Taxonomy" id="56110"/>
    <lineage>
        <taxon>Bacteria</taxon>
        <taxon>Bacillati</taxon>
        <taxon>Cyanobacteriota</taxon>
        <taxon>Cyanophyceae</taxon>
        <taxon>Oscillatoriophycideae</taxon>
        <taxon>Oscillatoriales</taxon>
        <taxon>Oscillatoriaceae</taxon>
        <taxon>Oscillatoria</taxon>
    </lineage>
</organism>
<dbReference type="AlphaFoldDB" id="K9TNN5"/>
<proteinExistence type="predicted"/>
<dbReference type="InParanoid" id="K9TNN5"/>
<dbReference type="HOGENOM" id="CLU_1925457_0_0_3"/>
<dbReference type="InterPro" id="IPR014964">
    <property type="entry name" value="DUF1830"/>
</dbReference>
<dbReference type="KEGG" id="oac:Oscil6304_4100"/>
<accession>K9TNN5</accession>
<sequence length="131" mass="14807">MSLDRGDPRSSYGKKIKENSEKNEMAMPKSTNSLSCSSSDAILCYYLNSTSEIQVIKSECRDTWEFERVVFPGQRLFFEAISTAQLEIYKAKNSGLQLAARVKCDRLQVVQERRSSFTTVSQFLGQQLAAC</sequence>
<gene>
    <name evidence="2" type="ORF">Oscil6304_4100</name>
</gene>